<dbReference type="Proteomes" id="UP000321436">
    <property type="component" value="Unassembled WGS sequence"/>
</dbReference>
<comment type="caution">
    <text evidence="2">The sequence shown here is derived from an EMBL/GenBank/DDBJ whole genome shotgun (WGS) entry which is preliminary data.</text>
</comment>
<dbReference type="Gene3D" id="2.40.50.140">
    <property type="entry name" value="Nucleic acid-binding proteins"/>
    <property type="match status" value="1"/>
</dbReference>
<dbReference type="InterPro" id="IPR012340">
    <property type="entry name" value="NA-bd_OB-fold"/>
</dbReference>
<reference evidence="2 3" key="1">
    <citation type="submission" date="2019-07" db="EMBL/GenBank/DDBJ databases">
        <title>Whole genome shotgun sequence of Chitinophaga cymbidii NBRC 109752.</title>
        <authorList>
            <person name="Hosoyama A."/>
            <person name="Uohara A."/>
            <person name="Ohji S."/>
            <person name="Ichikawa N."/>
        </authorList>
    </citation>
    <scope>NUCLEOTIDE SEQUENCE [LARGE SCALE GENOMIC DNA]</scope>
    <source>
        <strain evidence="2 3">NBRC 109752</strain>
    </source>
</reference>
<evidence type="ECO:0000256" key="1">
    <source>
        <dbReference type="SAM" id="Phobius"/>
    </source>
</evidence>
<gene>
    <name evidence="2" type="ORF">CCY01nite_35200</name>
</gene>
<dbReference type="EMBL" id="BKAU01000004">
    <property type="protein sequence ID" value="GEP97260.1"/>
    <property type="molecule type" value="Genomic_DNA"/>
</dbReference>
<name>A0A512RNI2_9BACT</name>
<keyword evidence="1" id="KW-1133">Transmembrane helix</keyword>
<evidence type="ECO:0000313" key="3">
    <source>
        <dbReference type="Proteomes" id="UP000321436"/>
    </source>
</evidence>
<keyword evidence="3" id="KW-1185">Reference proteome</keyword>
<feature type="transmembrane region" description="Helical" evidence="1">
    <location>
        <begin position="96"/>
        <end position="118"/>
    </location>
</feature>
<protein>
    <recommendedName>
        <fullName evidence="4">NfeD-like C-terminal domain-containing protein</fullName>
    </recommendedName>
</protein>
<keyword evidence="1" id="KW-0812">Transmembrane</keyword>
<dbReference type="RefSeq" id="WP_222614433.1">
    <property type="nucleotide sequence ID" value="NZ_BKAU01000004.1"/>
</dbReference>
<keyword evidence="1" id="KW-0472">Membrane</keyword>
<proteinExistence type="predicted"/>
<dbReference type="AlphaFoldDB" id="A0A512RNI2"/>
<feature type="transmembrane region" description="Helical" evidence="1">
    <location>
        <begin position="72"/>
        <end position="90"/>
    </location>
</feature>
<feature type="transmembrane region" description="Helical" evidence="1">
    <location>
        <begin position="20"/>
        <end position="41"/>
    </location>
</feature>
<evidence type="ECO:0008006" key="4">
    <source>
        <dbReference type="Google" id="ProtNLM"/>
    </source>
</evidence>
<accession>A0A512RNI2</accession>
<sequence length="198" mass="21390">MMISLSITDWFGQLPVFEKIYWSIAILFTLLFLVQNAMSLFGGEHDGATGDVDEMLDADDGIGFQFFTVRNLFGFFTIFGWAGLACIHAGQSGTLVVVISTVAGLAMMVLMASLFYYTGKLAYSGTLKLENAVSALATVYLTIPASRAGIGKVNLKVQGAFRELDAITDDGEELRTGALVKVTQVLNNHVLLVTKQTS</sequence>
<evidence type="ECO:0000313" key="2">
    <source>
        <dbReference type="EMBL" id="GEP97260.1"/>
    </source>
</evidence>
<organism evidence="2 3">
    <name type="scientific">Chitinophaga cymbidii</name>
    <dbReference type="NCBI Taxonomy" id="1096750"/>
    <lineage>
        <taxon>Bacteria</taxon>
        <taxon>Pseudomonadati</taxon>
        <taxon>Bacteroidota</taxon>
        <taxon>Chitinophagia</taxon>
        <taxon>Chitinophagales</taxon>
        <taxon>Chitinophagaceae</taxon>
        <taxon>Chitinophaga</taxon>
    </lineage>
</organism>